<sequence>MSAPSSNSPPGHVDYDPYGLSPVQVTVKENDEVVPAVGTPKGTLNVALISEDDGAYQNDCIVAEPSIKQEEEDDTDCCKEEEATPSDDSIKAFVADISGLGRDLECLTDEFISLGSYQTVTGQRSSSYSASPEAITSRSPHPIDQLCSPASANSAAGNVFQRSNNPSPEPRPVAPEYQADSDWYMIMPTPTGDNPSAPATESSTQAGWLYTPDEEPRVAFPQGANVPLAQGYASQAANWRTANEEPVSPGPWSNRRGPVTPPISYLHLHRHPTSIWRRPLCNNQACLRCSRRHRWLRFKLTQELRNTRSLLESQTCLAGQHRRLQCLRSLRSRLQVLRELYNQAGITNHHWNGFDDFVEPPPMLWTTPVACTGQVHQRPAQCFSCHRSF</sequence>
<proteinExistence type="predicted"/>
<evidence type="ECO:0000313" key="1">
    <source>
        <dbReference type="EMBL" id="KAF4612320.1"/>
    </source>
</evidence>
<name>A0A8H4QJM4_9AGAR</name>
<evidence type="ECO:0000313" key="2">
    <source>
        <dbReference type="Proteomes" id="UP000521872"/>
    </source>
</evidence>
<comment type="caution">
    <text evidence="1">The sequence shown here is derived from an EMBL/GenBank/DDBJ whole genome shotgun (WGS) entry which is preliminary data.</text>
</comment>
<dbReference type="EMBL" id="JAACJL010000057">
    <property type="protein sequence ID" value="KAF4612320.1"/>
    <property type="molecule type" value="Genomic_DNA"/>
</dbReference>
<dbReference type="AlphaFoldDB" id="A0A8H4QJM4"/>
<accession>A0A8H4QJM4</accession>
<reference evidence="1 2" key="1">
    <citation type="submission" date="2019-12" db="EMBL/GenBank/DDBJ databases">
        <authorList>
            <person name="Floudas D."/>
            <person name="Bentzer J."/>
            <person name="Ahren D."/>
            <person name="Johansson T."/>
            <person name="Persson P."/>
            <person name="Tunlid A."/>
        </authorList>
    </citation>
    <scope>NUCLEOTIDE SEQUENCE [LARGE SCALE GENOMIC DNA]</scope>
    <source>
        <strain evidence="1 2">CBS 102.39</strain>
    </source>
</reference>
<protein>
    <submittedName>
        <fullName evidence="1">Uncharacterized protein</fullName>
    </submittedName>
</protein>
<organism evidence="1 2">
    <name type="scientific">Agrocybe pediades</name>
    <dbReference type="NCBI Taxonomy" id="84607"/>
    <lineage>
        <taxon>Eukaryota</taxon>
        <taxon>Fungi</taxon>
        <taxon>Dikarya</taxon>
        <taxon>Basidiomycota</taxon>
        <taxon>Agaricomycotina</taxon>
        <taxon>Agaricomycetes</taxon>
        <taxon>Agaricomycetidae</taxon>
        <taxon>Agaricales</taxon>
        <taxon>Agaricineae</taxon>
        <taxon>Strophariaceae</taxon>
        <taxon>Agrocybe</taxon>
    </lineage>
</organism>
<keyword evidence="2" id="KW-1185">Reference proteome</keyword>
<gene>
    <name evidence="1" type="ORF">D9613_003849</name>
</gene>
<dbReference type="Proteomes" id="UP000521872">
    <property type="component" value="Unassembled WGS sequence"/>
</dbReference>